<evidence type="ECO:0008006" key="3">
    <source>
        <dbReference type="Google" id="ProtNLM"/>
    </source>
</evidence>
<dbReference type="GO" id="GO:0071949">
    <property type="term" value="F:FAD binding"/>
    <property type="evidence" value="ECO:0007669"/>
    <property type="project" value="InterPro"/>
</dbReference>
<proteinExistence type="predicted"/>
<organism evidence="1 2">
    <name type="scientific">Aspergillus versicolor CBS 583.65</name>
    <dbReference type="NCBI Taxonomy" id="1036611"/>
    <lineage>
        <taxon>Eukaryota</taxon>
        <taxon>Fungi</taxon>
        <taxon>Dikarya</taxon>
        <taxon>Ascomycota</taxon>
        <taxon>Pezizomycotina</taxon>
        <taxon>Eurotiomycetes</taxon>
        <taxon>Eurotiomycetidae</taxon>
        <taxon>Eurotiales</taxon>
        <taxon>Aspergillaceae</taxon>
        <taxon>Aspergillus</taxon>
        <taxon>Aspergillus subgen. Nidulantes</taxon>
    </lineage>
</organism>
<name>A0A1L9Q394_ASPVE</name>
<dbReference type="PANTHER" id="PTHR37417">
    <property type="entry name" value="67 KDA MYOSIN-CROSS-REACTIVE ANTIGEN FAMILY PROTEIN (AFU_ORTHOLOGUE AFUA_5G09970)"/>
    <property type="match status" value="1"/>
</dbReference>
<evidence type="ECO:0000313" key="2">
    <source>
        <dbReference type="Proteomes" id="UP000184073"/>
    </source>
</evidence>
<dbReference type="Pfam" id="PF06100">
    <property type="entry name" value="MCRA"/>
    <property type="match status" value="1"/>
</dbReference>
<dbReference type="PANTHER" id="PTHR37417:SF4">
    <property type="entry name" value="67 KDA MYOSIN-CROSS-REACTIVE ANTIGEN FAMILY PROTEIN (AFU_ORTHOLOGUE AFUA_3G03570)"/>
    <property type="match status" value="1"/>
</dbReference>
<dbReference type="GO" id="GO:0006631">
    <property type="term" value="P:fatty acid metabolic process"/>
    <property type="evidence" value="ECO:0007669"/>
    <property type="project" value="InterPro"/>
</dbReference>
<sequence>MVNISHPRPRRDSKNIDAWLVGSGVASLTAAIHLMKDAKVPAGNIHILDSSAGSGGGLKTHGNEMDGYSLPMDGNPHFHGECIERLLALIPSQMDGSRSVMKDIQDREKTEEELMPAQARGIKQGEKGAEVFHPHGLQVGMKHRMTLVSLMMENEMSMGMKKIEDMFDKTFFDTSFWMLWSTTFALQPWHSAIEFKRHLRKYLEDIGALNSVKTTHRTEFNFFESALHPLTDYLKQEGVDFRFNTRVTDLQCYPDGDPTTMCAIEMTQDNKEELITVDPTDIVIMGLGSVNAGISLGTNKSPPPPLQSNWRDLMTDDWKLWEKLSKKSLKFGDPTTFLSRIQESTVETFTTTFKGGDFPNAYEKITNDKPGTGSLLSLTGSSWQMTLCFPHQPVFPDQALDTTVMMGYGLNPTQPGEYVKKPMCECTGEEILREALAHLGIPGDNIVPNSKTIPCGMPLGTAPLLTRGPHDRPTVLPGHATNFACVGQFVEIPGDTTMEVEYSVRGAQTAVADLMGLPEKPPKPPRSLLMEVFDLII</sequence>
<gene>
    <name evidence="1" type="ORF">ASPVEDRAFT_179440</name>
</gene>
<reference evidence="2" key="1">
    <citation type="journal article" date="2017" name="Genome Biol.">
        <title>Comparative genomics reveals high biological diversity and specific adaptations in the industrially and medically important fungal genus Aspergillus.</title>
        <authorList>
            <person name="de Vries R.P."/>
            <person name="Riley R."/>
            <person name="Wiebenga A."/>
            <person name="Aguilar-Osorio G."/>
            <person name="Amillis S."/>
            <person name="Uchima C.A."/>
            <person name="Anderluh G."/>
            <person name="Asadollahi M."/>
            <person name="Askin M."/>
            <person name="Barry K."/>
            <person name="Battaglia E."/>
            <person name="Bayram O."/>
            <person name="Benocci T."/>
            <person name="Braus-Stromeyer S.A."/>
            <person name="Caldana C."/>
            <person name="Canovas D."/>
            <person name="Cerqueira G.C."/>
            <person name="Chen F."/>
            <person name="Chen W."/>
            <person name="Choi C."/>
            <person name="Clum A."/>
            <person name="Dos Santos R.A."/>
            <person name="Damasio A.R."/>
            <person name="Diallinas G."/>
            <person name="Emri T."/>
            <person name="Fekete E."/>
            <person name="Flipphi M."/>
            <person name="Freyberg S."/>
            <person name="Gallo A."/>
            <person name="Gournas C."/>
            <person name="Habgood R."/>
            <person name="Hainaut M."/>
            <person name="Harispe M.L."/>
            <person name="Henrissat B."/>
            <person name="Hilden K.S."/>
            <person name="Hope R."/>
            <person name="Hossain A."/>
            <person name="Karabika E."/>
            <person name="Karaffa L."/>
            <person name="Karanyi Z."/>
            <person name="Krasevec N."/>
            <person name="Kuo A."/>
            <person name="Kusch H."/>
            <person name="LaButti K."/>
            <person name="Lagendijk E.L."/>
            <person name="Lapidus A."/>
            <person name="Levasseur A."/>
            <person name="Lindquist E."/>
            <person name="Lipzen A."/>
            <person name="Logrieco A.F."/>
            <person name="MacCabe A."/>
            <person name="Maekelae M.R."/>
            <person name="Malavazi I."/>
            <person name="Melin P."/>
            <person name="Meyer V."/>
            <person name="Mielnichuk N."/>
            <person name="Miskei M."/>
            <person name="Molnar A.P."/>
            <person name="Mule G."/>
            <person name="Ngan C.Y."/>
            <person name="Orejas M."/>
            <person name="Orosz E."/>
            <person name="Ouedraogo J.P."/>
            <person name="Overkamp K.M."/>
            <person name="Park H.-S."/>
            <person name="Perrone G."/>
            <person name="Piumi F."/>
            <person name="Punt P.J."/>
            <person name="Ram A.F."/>
            <person name="Ramon A."/>
            <person name="Rauscher S."/>
            <person name="Record E."/>
            <person name="Riano-Pachon D.M."/>
            <person name="Robert V."/>
            <person name="Roehrig J."/>
            <person name="Ruller R."/>
            <person name="Salamov A."/>
            <person name="Salih N.S."/>
            <person name="Samson R.A."/>
            <person name="Sandor E."/>
            <person name="Sanguinetti M."/>
            <person name="Schuetze T."/>
            <person name="Sepcic K."/>
            <person name="Shelest E."/>
            <person name="Sherlock G."/>
            <person name="Sophianopoulou V."/>
            <person name="Squina F.M."/>
            <person name="Sun H."/>
            <person name="Susca A."/>
            <person name="Todd R.B."/>
            <person name="Tsang A."/>
            <person name="Unkles S.E."/>
            <person name="van de Wiele N."/>
            <person name="van Rossen-Uffink D."/>
            <person name="Oliveira J.V."/>
            <person name="Vesth T.C."/>
            <person name="Visser J."/>
            <person name="Yu J.-H."/>
            <person name="Zhou M."/>
            <person name="Andersen M.R."/>
            <person name="Archer D.B."/>
            <person name="Baker S.E."/>
            <person name="Benoit I."/>
            <person name="Brakhage A.A."/>
            <person name="Braus G.H."/>
            <person name="Fischer R."/>
            <person name="Frisvad J.C."/>
            <person name="Goldman G.H."/>
            <person name="Houbraken J."/>
            <person name="Oakley B."/>
            <person name="Pocsi I."/>
            <person name="Scazzocchio C."/>
            <person name="Seiboth B."/>
            <person name="vanKuyk P.A."/>
            <person name="Wortman J."/>
            <person name="Dyer P.S."/>
            <person name="Grigoriev I.V."/>
        </authorList>
    </citation>
    <scope>NUCLEOTIDE SEQUENCE [LARGE SCALE GENOMIC DNA]</scope>
    <source>
        <strain evidence="2">CBS 583.65</strain>
    </source>
</reference>
<evidence type="ECO:0000313" key="1">
    <source>
        <dbReference type="EMBL" id="OJJ08219.1"/>
    </source>
</evidence>
<dbReference type="AlphaFoldDB" id="A0A1L9Q394"/>
<protein>
    <recommendedName>
        <fullName evidence="3">67 kDa myosin-cross-reactive antigen family protein</fullName>
    </recommendedName>
</protein>
<dbReference type="VEuPathDB" id="FungiDB:ASPVEDRAFT_179440"/>
<dbReference type="Gene3D" id="3.50.50.60">
    <property type="entry name" value="FAD/NAD(P)-binding domain"/>
    <property type="match status" value="3"/>
</dbReference>
<dbReference type="InterPro" id="IPR036188">
    <property type="entry name" value="FAD/NAD-bd_sf"/>
</dbReference>
<keyword evidence="2" id="KW-1185">Reference proteome</keyword>
<dbReference type="GeneID" id="63724345"/>
<dbReference type="STRING" id="1036611.A0A1L9Q394"/>
<dbReference type="OrthoDB" id="545169at2759"/>
<dbReference type="Proteomes" id="UP000184073">
    <property type="component" value="Unassembled WGS sequence"/>
</dbReference>
<dbReference type="EMBL" id="KV878139">
    <property type="protein sequence ID" value="OJJ08219.1"/>
    <property type="molecule type" value="Genomic_DNA"/>
</dbReference>
<dbReference type="InterPro" id="IPR010354">
    <property type="entry name" value="Oleate_hydratase"/>
</dbReference>
<dbReference type="RefSeq" id="XP_040673981.1">
    <property type="nucleotide sequence ID" value="XM_040808834.1"/>
</dbReference>
<dbReference type="SUPFAM" id="SSF51905">
    <property type="entry name" value="FAD/NAD(P)-binding domain"/>
    <property type="match status" value="1"/>
</dbReference>
<accession>A0A1L9Q394</accession>
<dbReference type="GO" id="GO:0050151">
    <property type="term" value="F:oleate hydratase activity"/>
    <property type="evidence" value="ECO:0007669"/>
    <property type="project" value="InterPro"/>
</dbReference>